<evidence type="ECO:0000256" key="6">
    <source>
        <dbReference type="ARBA" id="ARBA00023056"/>
    </source>
</evidence>
<dbReference type="InterPro" id="IPR011835">
    <property type="entry name" value="GS/SS"/>
</dbReference>
<dbReference type="NCBIfam" id="TIGR02095">
    <property type="entry name" value="glgA"/>
    <property type="match status" value="1"/>
</dbReference>
<protein>
    <recommendedName>
        <fullName evidence="7">Glycogen synthase</fullName>
        <ecNumber evidence="7">2.4.1.21</ecNumber>
    </recommendedName>
    <alternativeName>
        <fullName evidence="7">Starch [bacterial glycogen] synthase</fullName>
    </alternativeName>
</protein>
<feature type="binding site" evidence="7">
    <location>
        <position position="23"/>
    </location>
    <ligand>
        <name>ADP-alpha-D-glucose</name>
        <dbReference type="ChEBI" id="CHEBI:57498"/>
    </ligand>
</feature>
<comment type="similarity">
    <text evidence="3 7">Belongs to the glycosyltransferase 1 family. Bacterial/plant glycogen synthase subfamily.</text>
</comment>
<dbReference type="GO" id="GO:0009011">
    <property type="term" value="F:alpha-1,4-glucan glucosyltransferase (ADP-glucose donor) activity"/>
    <property type="evidence" value="ECO:0007669"/>
    <property type="project" value="UniProtKB-UniRule"/>
</dbReference>
<dbReference type="PANTHER" id="PTHR45825:SF11">
    <property type="entry name" value="ALPHA AMYLASE DOMAIN-CONTAINING PROTEIN"/>
    <property type="match status" value="1"/>
</dbReference>
<comment type="catalytic activity">
    <reaction evidence="1 7">
        <text>[(1-&gt;4)-alpha-D-glucosyl](n) + ADP-alpha-D-glucose = [(1-&gt;4)-alpha-D-glucosyl](n+1) + ADP + H(+)</text>
        <dbReference type="Rhea" id="RHEA:18189"/>
        <dbReference type="Rhea" id="RHEA-COMP:9584"/>
        <dbReference type="Rhea" id="RHEA-COMP:9587"/>
        <dbReference type="ChEBI" id="CHEBI:15378"/>
        <dbReference type="ChEBI" id="CHEBI:15444"/>
        <dbReference type="ChEBI" id="CHEBI:57498"/>
        <dbReference type="ChEBI" id="CHEBI:456216"/>
        <dbReference type="EC" id="2.4.1.21"/>
    </reaction>
</comment>
<sequence length="491" mass="55377">MSDQVTRKIKILFAATEAVPFVKTGGLGDVAGSLPRSLNAAGAECSVILPKYASIPEEYQEKMTHIADFYVPLAWRSVYCGIEKLTYQGVDFYFVDNEAYFKRDGIYGYYDDGERFAFFSKAICEAIEKLPELQCDVLHCNDWQTALATVFLREFYQGSEACRHVKTVFTVHNVKFQGQYNDKVLEDVLGLADNPTASSQLYNGYGTIDYMKGALCYSDVITTVSPSYANELQMPFYGEGLDDIFRRRSLQLRGILNGIDTDLWNPATDKLIESNYDEDSLDRKAQDKAALQRELGLAEDPARPLIVMIGRLTNQKGLGLVRYAMNHLMERGTQVAILGTGDKDQEDAFKYFDWTYGDQMVARIAFDNALSHRMYAGGDILLMPSEFEPCGLSQMIAMRYGTLPVVRETGGLQDSVVAYNKYTGEGTGFRFTNMNADEMANCVLDACEVFWTDKDAWIKLQRQAMETDFSWSRAAGTYMDMYHSLHPEIGR</sequence>
<comment type="function">
    <text evidence="2 7">Synthesizes alpha-1,4-glucan chains using ADP-glucose.</text>
</comment>
<feature type="domain" description="Starch synthase catalytic" evidence="9">
    <location>
        <begin position="10"/>
        <end position="246"/>
    </location>
</feature>
<dbReference type="RefSeq" id="WP_090846098.1">
    <property type="nucleotide sequence ID" value="NZ_FMZL01000007.1"/>
</dbReference>
<dbReference type="Pfam" id="PF08323">
    <property type="entry name" value="Glyco_transf_5"/>
    <property type="match status" value="1"/>
</dbReference>
<evidence type="ECO:0000259" key="9">
    <source>
        <dbReference type="Pfam" id="PF08323"/>
    </source>
</evidence>
<dbReference type="EMBL" id="FMZL01000007">
    <property type="protein sequence ID" value="SDC28774.1"/>
    <property type="molecule type" value="Genomic_DNA"/>
</dbReference>
<dbReference type="InterPro" id="IPR013534">
    <property type="entry name" value="Starch_synth_cat_dom"/>
</dbReference>
<dbReference type="SUPFAM" id="SSF53756">
    <property type="entry name" value="UDP-Glycosyltransferase/glycogen phosphorylase"/>
    <property type="match status" value="1"/>
</dbReference>
<keyword evidence="11" id="KW-1185">Reference proteome</keyword>
<organism evidence="10 11">
    <name type="scientific">Parafannyhessea umbonata</name>
    <dbReference type="NCBI Taxonomy" id="604330"/>
    <lineage>
        <taxon>Bacteria</taxon>
        <taxon>Bacillati</taxon>
        <taxon>Actinomycetota</taxon>
        <taxon>Coriobacteriia</taxon>
        <taxon>Coriobacteriales</taxon>
        <taxon>Atopobiaceae</taxon>
        <taxon>Parafannyhessea</taxon>
    </lineage>
</organism>
<dbReference type="Pfam" id="PF00534">
    <property type="entry name" value="Glycos_transf_1"/>
    <property type="match status" value="1"/>
</dbReference>
<accession>A0A1G6KCV1</accession>
<dbReference type="Proteomes" id="UP000198528">
    <property type="component" value="Unassembled WGS sequence"/>
</dbReference>
<dbReference type="UniPathway" id="UPA00164"/>
<evidence type="ECO:0000256" key="1">
    <source>
        <dbReference type="ARBA" id="ARBA00001478"/>
    </source>
</evidence>
<evidence type="ECO:0000256" key="3">
    <source>
        <dbReference type="ARBA" id="ARBA00010281"/>
    </source>
</evidence>
<reference evidence="11" key="1">
    <citation type="submission" date="2016-10" db="EMBL/GenBank/DDBJ databases">
        <authorList>
            <person name="Varghese N."/>
            <person name="Submissions S."/>
        </authorList>
    </citation>
    <scope>NUCLEOTIDE SEQUENCE [LARGE SCALE GENOMIC DNA]</scope>
    <source>
        <strain evidence="11">DSM 22619</strain>
    </source>
</reference>
<evidence type="ECO:0000256" key="2">
    <source>
        <dbReference type="ARBA" id="ARBA00002764"/>
    </source>
</evidence>
<keyword evidence="5 7" id="KW-0808">Transferase</keyword>
<dbReference type="NCBIfam" id="NF001898">
    <property type="entry name" value="PRK00654.1-1"/>
    <property type="match status" value="1"/>
</dbReference>
<dbReference type="Gene3D" id="3.40.50.2000">
    <property type="entry name" value="Glycogen Phosphorylase B"/>
    <property type="match status" value="2"/>
</dbReference>
<proteinExistence type="inferred from homology"/>
<dbReference type="PANTHER" id="PTHR45825">
    <property type="entry name" value="GRANULE-BOUND STARCH SYNTHASE 1, CHLOROPLASTIC/AMYLOPLASTIC"/>
    <property type="match status" value="1"/>
</dbReference>
<dbReference type="STRING" id="604330.SAMN04489857_1970"/>
<name>A0A1G6KCV1_9ACTN</name>
<dbReference type="AlphaFoldDB" id="A0A1G6KCV1"/>
<evidence type="ECO:0000256" key="7">
    <source>
        <dbReference type="HAMAP-Rule" id="MF_00484"/>
    </source>
</evidence>
<evidence type="ECO:0000256" key="4">
    <source>
        <dbReference type="ARBA" id="ARBA00022676"/>
    </source>
</evidence>
<evidence type="ECO:0000256" key="5">
    <source>
        <dbReference type="ARBA" id="ARBA00022679"/>
    </source>
</evidence>
<comment type="pathway">
    <text evidence="7">Glycan biosynthesis; glycogen biosynthesis.</text>
</comment>
<keyword evidence="4 7" id="KW-0328">Glycosyltransferase</keyword>
<evidence type="ECO:0000313" key="11">
    <source>
        <dbReference type="Proteomes" id="UP000198528"/>
    </source>
</evidence>
<dbReference type="HAMAP" id="MF_00484">
    <property type="entry name" value="Glycogen_synth"/>
    <property type="match status" value="1"/>
</dbReference>
<dbReference type="InterPro" id="IPR001296">
    <property type="entry name" value="Glyco_trans_1"/>
</dbReference>
<dbReference type="GO" id="GO:0004373">
    <property type="term" value="F:alpha-1,4-glucan glucosyltransferase (UDP-glucose donor) activity"/>
    <property type="evidence" value="ECO:0007669"/>
    <property type="project" value="InterPro"/>
</dbReference>
<dbReference type="GO" id="GO:0005978">
    <property type="term" value="P:glycogen biosynthetic process"/>
    <property type="evidence" value="ECO:0007669"/>
    <property type="project" value="UniProtKB-UniRule"/>
</dbReference>
<dbReference type="CDD" id="cd03791">
    <property type="entry name" value="GT5_Glycogen_synthase_DULL1-like"/>
    <property type="match status" value="1"/>
</dbReference>
<feature type="domain" description="Glycosyl transferase family 1" evidence="8">
    <location>
        <begin position="300"/>
        <end position="443"/>
    </location>
</feature>
<dbReference type="EC" id="2.4.1.21" evidence="7"/>
<evidence type="ECO:0000259" key="8">
    <source>
        <dbReference type="Pfam" id="PF00534"/>
    </source>
</evidence>
<gene>
    <name evidence="7" type="primary">glgA</name>
    <name evidence="10" type="ORF">SAMN04487824_10777</name>
</gene>
<evidence type="ECO:0000313" key="10">
    <source>
        <dbReference type="EMBL" id="SDC28774.1"/>
    </source>
</evidence>
<keyword evidence="6 7" id="KW-0320">Glycogen biosynthesis</keyword>